<name>A0ACB9BCX4_ARCLA</name>
<dbReference type="Proteomes" id="UP001055879">
    <property type="component" value="Linkage Group LG06"/>
</dbReference>
<comment type="caution">
    <text evidence="1">The sequence shown here is derived from an EMBL/GenBank/DDBJ whole genome shotgun (WGS) entry which is preliminary data.</text>
</comment>
<evidence type="ECO:0000313" key="2">
    <source>
        <dbReference type="Proteomes" id="UP001055879"/>
    </source>
</evidence>
<protein>
    <submittedName>
        <fullName evidence="1">Uncharacterized protein</fullName>
    </submittedName>
</protein>
<evidence type="ECO:0000313" key="1">
    <source>
        <dbReference type="EMBL" id="KAI3720229.1"/>
    </source>
</evidence>
<accession>A0ACB9BCX4</accession>
<gene>
    <name evidence="1" type="ORF">L6452_21142</name>
</gene>
<reference evidence="2" key="1">
    <citation type="journal article" date="2022" name="Mol. Ecol. Resour.">
        <title>The genomes of chicory, endive, great burdock and yacon provide insights into Asteraceae palaeo-polyploidization history and plant inulin production.</title>
        <authorList>
            <person name="Fan W."/>
            <person name="Wang S."/>
            <person name="Wang H."/>
            <person name="Wang A."/>
            <person name="Jiang F."/>
            <person name="Liu H."/>
            <person name="Zhao H."/>
            <person name="Xu D."/>
            <person name="Zhang Y."/>
        </authorList>
    </citation>
    <scope>NUCLEOTIDE SEQUENCE [LARGE SCALE GENOMIC DNA]</scope>
    <source>
        <strain evidence="2">cv. Niubang</strain>
    </source>
</reference>
<sequence>MVQAGIFGSGSQRLHNKIPGPNPHESGQSFNHTFRQLSRKATTTDDGKLKRDREPPPAAGFWHLFRPESKSP</sequence>
<dbReference type="EMBL" id="CM042052">
    <property type="protein sequence ID" value="KAI3720229.1"/>
    <property type="molecule type" value="Genomic_DNA"/>
</dbReference>
<keyword evidence="2" id="KW-1185">Reference proteome</keyword>
<reference evidence="1 2" key="2">
    <citation type="journal article" date="2022" name="Mol. Ecol. Resour.">
        <title>The genomes of chicory, endive, great burdock and yacon provide insights into Asteraceae paleo-polyploidization history and plant inulin production.</title>
        <authorList>
            <person name="Fan W."/>
            <person name="Wang S."/>
            <person name="Wang H."/>
            <person name="Wang A."/>
            <person name="Jiang F."/>
            <person name="Liu H."/>
            <person name="Zhao H."/>
            <person name="Xu D."/>
            <person name="Zhang Y."/>
        </authorList>
    </citation>
    <scope>NUCLEOTIDE SEQUENCE [LARGE SCALE GENOMIC DNA]</scope>
    <source>
        <strain evidence="2">cv. Niubang</strain>
    </source>
</reference>
<proteinExistence type="predicted"/>
<organism evidence="1 2">
    <name type="scientific">Arctium lappa</name>
    <name type="common">Greater burdock</name>
    <name type="synonym">Lappa major</name>
    <dbReference type="NCBI Taxonomy" id="4217"/>
    <lineage>
        <taxon>Eukaryota</taxon>
        <taxon>Viridiplantae</taxon>
        <taxon>Streptophyta</taxon>
        <taxon>Embryophyta</taxon>
        <taxon>Tracheophyta</taxon>
        <taxon>Spermatophyta</taxon>
        <taxon>Magnoliopsida</taxon>
        <taxon>eudicotyledons</taxon>
        <taxon>Gunneridae</taxon>
        <taxon>Pentapetalae</taxon>
        <taxon>asterids</taxon>
        <taxon>campanulids</taxon>
        <taxon>Asterales</taxon>
        <taxon>Asteraceae</taxon>
        <taxon>Carduoideae</taxon>
        <taxon>Cardueae</taxon>
        <taxon>Arctiinae</taxon>
        <taxon>Arctium</taxon>
    </lineage>
</organism>